<evidence type="ECO:0000313" key="2">
    <source>
        <dbReference type="Proteomes" id="UP000199317"/>
    </source>
</evidence>
<sequence>MFKKILVANRGVLAAGKAKQSAQARASVRR</sequence>
<dbReference type="AlphaFoldDB" id="A0A1H0UKV4"/>
<organism evidence="1 2">
    <name type="scientific">Paracidovorax cattleyae</name>
    <dbReference type="NCBI Taxonomy" id="80868"/>
    <lineage>
        <taxon>Bacteria</taxon>
        <taxon>Pseudomonadati</taxon>
        <taxon>Pseudomonadota</taxon>
        <taxon>Betaproteobacteria</taxon>
        <taxon>Burkholderiales</taxon>
        <taxon>Comamonadaceae</taxon>
        <taxon>Paracidovorax</taxon>
    </lineage>
</organism>
<name>A0A1H0UKV4_9BURK</name>
<proteinExistence type="predicted"/>
<gene>
    <name evidence="1" type="ORF">SAMN04489708_12071</name>
</gene>
<dbReference type="Proteomes" id="UP000199317">
    <property type="component" value="Unassembled WGS sequence"/>
</dbReference>
<accession>A0A1H0UKV4</accession>
<keyword evidence="2" id="KW-1185">Reference proteome</keyword>
<evidence type="ECO:0000313" key="1">
    <source>
        <dbReference type="EMBL" id="SDP66713.1"/>
    </source>
</evidence>
<dbReference type="EMBL" id="FNJL01000020">
    <property type="protein sequence ID" value="SDP66713.1"/>
    <property type="molecule type" value="Genomic_DNA"/>
</dbReference>
<protein>
    <submittedName>
        <fullName evidence="1">Uncharacterized protein</fullName>
    </submittedName>
</protein>
<reference evidence="2" key="1">
    <citation type="submission" date="2016-10" db="EMBL/GenBank/DDBJ databases">
        <authorList>
            <person name="Varghese N."/>
            <person name="Submissions S."/>
        </authorList>
    </citation>
    <scope>NUCLEOTIDE SEQUENCE [LARGE SCALE GENOMIC DNA]</scope>
    <source>
        <strain evidence="2">DSM 17101</strain>
    </source>
</reference>